<name>A0ABT7V1S7_9ACTN</name>
<keyword evidence="1" id="KW-0175">Coiled coil</keyword>
<organism evidence="3 4">
    <name type="scientific">Thermophilibacter provencensis</name>
    <dbReference type="NCBI Taxonomy" id="1852386"/>
    <lineage>
        <taxon>Bacteria</taxon>
        <taxon>Bacillati</taxon>
        <taxon>Actinomycetota</taxon>
        <taxon>Coriobacteriia</taxon>
        <taxon>Coriobacteriales</taxon>
        <taxon>Atopobiaceae</taxon>
        <taxon>Thermophilibacter</taxon>
    </lineage>
</organism>
<reference evidence="4" key="1">
    <citation type="submission" date="2023-06" db="EMBL/GenBank/DDBJ databases">
        <title>Identification and characterization of horizontal gene transfer across gut microbiota members of farm animals based on homology search.</title>
        <authorList>
            <person name="Zeman M."/>
            <person name="Kubasova T."/>
            <person name="Jahodarova E."/>
            <person name="Nykrynova M."/>
            <person name="Rychlik I."/>
        </authorList>
    </citation>
    <scope>NUCLEOTIDE SEQUENCE [LARGE SCALE GENOMIC DNA]</scope>
    <source>
        <strain evidence="4">153_Feed</strain>
    </source>
</reference>
<evidence type="ECO:0000256" key="1">
    <source>
        <dbReference type="SAM" id="Coils"/>
    </source>
</evidence>
<dbReference type="EMBL" id="JAUDEA010000002">
    <property type="protein sequence ID" value="MDM8270533.1"/>
    <property type="molecule type" value="Genomic_DNA"/>
</dbReference>
<evidence type="ECO:0000313" key="4">
    <source>
        <dbReference type="Proteomes" id="UP001529256"/>
    </source>
</evidence>
<reference evidence="3 4" key="2">
    <citation type="submission" date="2023-06" db="EMBL/GenBank/DDBJ databases">
        <title>Identification and characterization of horizontal gene transfer across gut microbiota members of farm animals based on homology search.</title>
        <authorList>
            <person name="Schwarzerova J."/>
            <person name="Nykrynova M."/>
            <person name="Jureckova K."/>
            <person name="Cejkova D."/>
            <person name="Rychlik I."/>
        </authorList>
    </citation>
    <scope>NUCLEOTIDE SEQUENCE [LARGE SCALE GENOMIC DNA]</scope>
    <source>
        <strain evidence="3 4">153_Feed</strain>
    </source>
</reference>
<proteinExistence type="predicted"/>
<comment type="caution">
    <text evidence="3">The sequence shown here is derived from an EMBL/GenBank/DDBJ whole genome shotgun (WGS) entry which is preliminary data.</text>
</comment>
<gene>
    <name evidence="3" type="ORF">QUW25_02370</name>
</gene>
<keyword evidence="2" id="KW-0812">Transmembrane</keyword>
<reference evidence="3 4" key="3">
    <citation type="submission" date="2023-06" db="EMBL/GenBank/DDBJ databases">
        <authorList>
            <person name="Zeman M."/>
            <person name="Kubasova T."/>
            <person name="Jahodarova E."/>
            <person name="Nykrynova M."/>
            <person name="Rychlik I."/>
        </authorList>
    </citation>
    <scope>NUCLEOTIDE SEQUENCE [LARGE SCALE GENOMIC DNA]</scope>
    <source>
        <strain evidence="3 4">153_Feed</strain>
    </source>
</reference>
<dbReference type="RefSeq" id="WP_289510629.1">
    <property type="nucleotide sequence ID" value="NZ_JAUDEA010000002.1"/>
</dbReference>
<keyword evidence="2" id="KW-1133">Transmembrane helix</keyword>
<keyword evidence="2" id="KW-0472">Membrane</keyword>
<keyword evidence="4" id="KW-1185">Reference proteome</keyword>
<dbReference type="Proteomes" id="UP001529256">
    <property type="component" value="Unassembled WGS sequence"/>
</dbReference>
<sequence length="146" mass="16287">MEPTQDFWSGVGAGIANSPGWMLVTALLVACVTLIVAKYVVPSHERVRMKRIEIEQRQAETDAERVRANAMLAEQQRQTNVLIDGMRQSLDASTAHTDVLVAELRGSRDRSHEMGERVERIDQTTSHTDTLVEDIHRHIIGGEGTD</sequence>
<accession>A0ABT7V1S7</accession>
<feature type="coiled-coil region" evidence="1">
    <location>
        <begin position="49"/>
        <end position="76"/>
    </location>
</feature>
<feature type="transmembrane region" description="Helical" evidence="2">
    <location>
        <begin position="20"/>
        <end position="41"/>
    </location>
</feature>
<evidence type="ECO:0000313" key="3">
    <source>
        <dbReference type="EMBL" id="MDM8270533.1"/>
    </source>
</evidence>
<evidence type="ECO:0000256" key="2">
    <source>
        <dbReference type="SAM" id="Phobius"/>
    </source>
</evidence>
<protein>
    <recommendedName>
        <fullName evidence="5">DUF2746 domain-containing protein</fullName>
    </recommendedName>
</protein>
<evidence type="ECO:0008006" key="5">
    <source>
        <dbReference type="Google" id="ProtNLM"/>
    </source>
</evidence>